<comment type="caution">
    <text evidence="2">The sequence shown here is derived from an EMBL/GenBank/DDBJ whole genome shotgun (WGS) entry which is preliminary data.</text>
</comment>
<protein>
    <recommendedName>
        <fullName evidence="4">Cytochrome c domain-containing protein</fullName>
    </recommendedName>
</protein>
<dbReference type="EMBL" id="VIBQ01000133">
    <property type="protein sequence ID" value="KAB8957767.1"/>
    <property type="molecule type" value="Genomic_DNA"/>
</dbReference>
<feature type="region of interest" description="Disordered" evidence="1">
    <location>
        <begin position="1"/>
        <end position="26"/>
    </location>
</feature>
<keyword evidence="3" id="KW-1185">Reference proteome</keyword>
<proteinExistence type="predicted"/>
<sequence>MPRKKKKAVTREEEGEEAMEVTGTEASGEAGEGARVLVQSPCRTCHTPTFSSAGASRCFPELSYAILASRDTMTPKAAAGSYLRYDFTIAAKLLWRVLVFAASVRFKGLSLTV</sequence>
<evidence type="ECO:0000256" key="1">
    <source>
        <dbReference type="SAM" id="MobiDB-lite"/>
    </source>
</evidence>
<evidence type="ECO:0008006" key="4">
    <source>
        <dbReference type="Google" id="ProtNLM"/>
    </source>
</evidence>
<dbReference type="AlphaFoldDB" id="A0A5N6L5B1"/>
<reference evidence="2 3" key="1">
    <citation type="submission" date="2019-06" db="EMBL/GenBank/DDBJ databases">
        <title>A chromosomal-level reference genome of Carpinus fangiana (Coryloideae, Betulaceae).</title>
        <authorList>
            <person name="Yang X."/>
            <person name="Wang Z."/>
            <person name="Zhang L."/>
            <person name="Hao G."/>
            <person name="Liu J."/>
            <person name="Yang Y."/>
        </authorList>
    </citation>
    <scope>NUCLEOTIDE SEQUENCE [LARGE SCALE GENOMIC DNA]</scope>
    <source>
        <strain evidence="2">Cfa_2016G</strain>
        <tissue evidence="2">Leaf</tissue>
    </source>
</reference>
<evidence type="ECO:0000313" key="2">
    <source>
        <dbReference type="EMBL" id="KAB8957767.1"/>
    </source>
</evidence>
<dbReference type="Proteomes" id="UP000327013">
    <property type="component" value="Unassembled WGS sequence"/>
</dbReference>
<evidence type="ECO:0000313" key="3">
    <source>
        <dbReference type="Proteomes" id="UP000327013"/>
    </source>
</evidence>
<organism evidence="2 3">
    <name type="scientific">Carpinus fangiana</name>
    <dbReference type="NCBI Taxonomy" id="176857"/>
    <lineage>
        <taxon>Eukaryota</taxon>
        <taxon>Viridiplantae</taxon>
        <taxon>Streptophyta</taxon>
        <taxon>Embryophyta</taxon>
        <taxon>Tracheophyta</taxon>
        <taxon>Spermatophyta</taxon>
        <taxon>Magnoliopsida</taxon>
        <taxon>eudicotyledons</taxon>
        <taxon>Gunneridae</taxon>
        <taxon>Pentapetalae</taxon>
        <taxon>rosids</taxon>
        <taxon>fabids</taxon>
        <taxon>Fagales</taxon>
        <taxon>Betulaceae</taxon>
        <taxon>Carpinus</taxon>
    </lineage>
</organism>
<name>A0A5N6L5B1_9ROSI</name>
<gene>
    <name evidence="2" type="ORF">FH972_026855</name>
</gene>
<accession>A0A5N6L5B1</accession>